<reference evidence="7" key="1">
    <citation type="submission" date="2021-02" db="EMBL/GenBank/DDBJ databases">
        <authorList>
            <person name="Dougan E. K."/>
            <person name="Rhodes N."/>
            <person name="Thang M."/>
            <person name="Chan C."/>
        </authorList>
    </citation>
    <scope>NUCLEOTIDE SEQUENCE</scope>
</reference>
<evidence type="ECO:0000313" key="7">
    <source>
        <dbReference type="EMBL" id="CAE7220069.1"/>
    </source>
</evidence>
<evidence type="ECO:0000259" key="6">
    <source>
        <dbReference type="Pfam" id="PF01182"/>
    </source>
</evidence>
<proteinExistence type="inferred from homology"/>
<accession>A0A812K0Y9</accession>
<dbReference type="UniPathway" id="UPA00109">
    <property type="reaction ID" value="UER00183"/>
</dbReference>
<dbReference type="SUPFAM" id="SSF100950">
    <property type="entry name" value="NagB/RpiA/CoA transferase-like"/>
    <property type="match status" value="1"/>
</dbReference>
<dbReference type="InterPro" id="IPR037171">
    <property type="entry name" value="NagB/RpiA_transferase-like"/>
</dbReference>
<dbReference type="InterPro" id="IPR000741">
    <property type="entry name" value="FBA_I"/>
</dbReference>
<comment type="caution">
    <text evidence="7">The sequence shown here is derived from an EMBL/GenBank/DDBJ whole genome shotgun (WGS) entry which is preliminary data.</text>
</comment>
<dbReference type="EMBL" id="CAJNIZ010003221">
    <property type="protein sequence ID" value="CAE7220069.1"/>
    <property type="molecule type" value="Genomic_DNA"/>
</dbReference>
<keyword evidence="5" id="KW-0456">Lyase</keyword>
<sequence length="591" mass="63389">LCLAAPVISALKDLNPDSVDWSKVNVFFTGEHLGANKAYTEALDTFCRKCSVQGVFYPILRPLFSTGSGLPAFAVKEAAAAYQTLLQNHPSVDNSGPLPSFDLLLLDIGDDGLCGSLRPESDEIRAVGNGSVVFGICQPGKNQIAISMDVMSAAKKAIFAVTGEKKKDAVRRALTRLHGPFDCPAGLLKAKSTSWFVDKVAFDESDRTFNVLAGLPRLLPFARLQELKETAAKLCAPGKGFLAADESAGPWLRAGHAEAAKIPDVIENRAAYRAMCFSTPGLSEHISGVILHWETLLQEDAKGKPMVDIITENGMIPGIKVDKGYNKKGIWGTKVGPLGHPEVATVGLDDLQQKCAHAYKEGARFAKWRNVLQLDPAKGLPSDLAIKDTVHTLARYASICQSEGLVPIVEPEIVPNGDHDINYCQKITEKVLKAQFKALADHHVFMEGAVLKPNMVKNGLGGPKASAETIATLTCQTLLRTVPPSMPGIFFLSGETALNEDNEEEATVNLSTMNSLFAGKLPWHLSFSYGKALQKTCIVTWLGKAENDAAAQKALKARAKANSEAVFGKYKKGSCASVGTDGNVMQAAGPY</sequence>
<dbReference type="EC" id="4.1.2.13" evidence="3"/>
<keyword evidence="4" id="KW-0324">Glycolysis</keyword>
<dbReference type="InterPro" id="IPR006148">
    <property type="entry name" value="Glc/Gal-6P_isomerase"/>
</dbReference>
<name>A0A812K0Y9_SYMPI</name>
<dbReference type="Gene3D" id="3.20.20.70">
    <property type="entry name" value="Aldolase class I"/>
    <property type="match status" value="1"/>
</dbReference>
<gene>
    <name evidence="7" type="primary">FBA3</name>
    <name evidence="7" type="ORF">SPIL2461_LOCUS2853</name>
</gene>
<dbReference type="GO" id="GO:0004332">
    <property type="term" value="F:fructose-bisphosphate aldolase activity"/>
    <property type="evidence" value="ECO:0007669"/>
    <property type="project" value="UniProtKB-EC"/>
</dbReference>
<evidence type="ECO:0000256" key="1">
    <source>
        <dbReference type="ARBA" id="ARBA00004714"/>
    </source>
</evidence>
<dbReference type="GO" id="GO:0006096">
    <property type="term" value="P:glycolytic process"/>
    <property type="evidence" value="ECO:0007669"/>
    <property type="project" value="UniProtKB-UniPathway"/>
</dbReference>
<dbReference type="PANTHER" id="PTHR11627">
    <property type="entry name" value="FRUCTOSE-BISPHOSPHATE ALDOLASE"/>
    <property type="match status" value="1"/>
</dbReference>
<dbReference type="Pfam" id="PF01182">
    <property type="entry name" value="Glucosamine_iso"/>
    <property type="match status" value="1"/>
</dbReference>
<evidence type="ECO:0000256" key="2">
    <source>
        <dbReference type="ARBA" id="ARBA00010387"/>
    </source>
</evidence>
<evidence type="ECO:0000256" key="3">
    <source>
        <dbReference type="ARBA" id="ARBA00013068"/>
    </source>
</evidence>
<evidence type="ECO:0000256" key="5">
    <source>
        <dbReference type="ARBA" id="ARBA00023239"/>
    </source>
</evidence>
<keyword evidence="8" id="KW-1185">Reference proteome</keyword>
<feature type="non-terminal residue" evidence="7">
    <location>
        <position position="1"/>
    </location>
</feature>
<dbReference type="Gene3D" id="3.40.50.1360">
    <property type="match status" value="1"/>
</dbReference>
<dbReference type="OrthoDB" id="431357at2759"/>
<dbReference type="AlphaFoldDB" id="A0A812K0Y9"/>
<dbReference type="NCBIfam" id="NF033379">
    <property type="entry name" value="FrucBisAld_I"/>
    <property type="match status" value="1"/>
</dbReference>
<protein>
    <recommendedName>
        <fullName evidence="3">fructose-bisphosphate aldolase</fullName>
        <ecNumber evidence="3">4.1.2.13</ecNumber>
    </recommendedName>
</protein>
<dbReference type="SUPFAM" id="SSF51569">
    <property type="entry name" value="Aldolase"/>
    <property type="match status" value="1"/>
</dbReference>
<dbReference type="Pfam" id="PF00274">
    <property type="entry name" value="Glycolytic"/>
    <property type="match status" value="1"/>
</dbReference>
<dbReference type="InterPro" id="IPR013785">
    <property type="entry name" value="Aldolase_TIM"/>
</dbReference>
<dbReference type="Proteomes" id="UP000649617">
    <property type="component" value="Unassembled WGS sequence"/>
</dbReference>
<evidence type="ECO:0000313" key="8">
    <source>
        <dbReference type="Proteomes" id="UP000649617"/>
    </source>
</evidence>
<feature type="domain" description="Glucosamine/galactosamine-6-phosphate isomerase" evidence="6">
    <location>
        <begin position="7"/>
        <end position="193"/>
    </location>
</feature>
<evidence type="ECO:0000256" key="4">
    <source>
        <dbReference type="ARBA" id="ARBA00023152"/>
    </source>
</evidence>
<organism evidence="7 8">
    <name type="scientific">Symbiodinium pilosum</name>
    <name type="common">Dinoflagellate</name>
    <dbReference type="NCBI Taxonomy" id="2952"/>
    <lineage>
        <taxon>Eukaryota</taxon>
        <taxon>Sar</taxon>
        <taxon>Alveolata</taxon>
        <taxon>Dinophyceae</taxon>
        <taxon>Suessiales</taxon>
        <taxon>Symbiodiniaceae</taxon>
        <taxon>Symbiodinium</taxon>
    </lineage>
</organism>
<comment type="pathway">
    <text evidence="1">Carbohydrate degradation; glycolysis; D-glyceraldehyde 3-phosphate and glycerone phosphate from D-glucose: step 4/4.</text>
</comment>
<comment type="similarity">
    <text evidence="2">Belongs to the class I fructose-bisphosphate aldolase family.</text>
</comment>